<keyword evidence="2" id="KW-1185">Reference proteome</keyword>
<organism evidence="1 2">
    <name type="scientific">Clostridium aceticum</name>
    <dbReference type="NCBI Taxonomy" id="84022"/>
    <lineage>
        <taxon>Bacteria</taxon>
        <taxon>Bacillati</taxon>
        <taxon>Bacillota</taxon>
        <taxon>Clostridia</taxon>
        <taxon>Eubacteriales</taxon>
        <taxon>Clostridiaceae</taxon>
        <taxon>Clostridium</taxon>
    </lineage>
</organism>
<evidence type="ECO:0000313" key="2">
    <source>
        <dbReference type="Proteomes" id="UP000035704"/>
    </source>
</evidence>
<proteinExistence type="predicted"/>
<dbReference type="AlphaFoldDB" id="A0A0G3W8M0"/>
<name>A0A0G3W8M0_9CLOT</name>
<accession>A0A0G3W8M0</accession>
<dbReference type="KEGG" id="cace:CACET_c15370"/>
<dbReference type="OrthoDB" id="9968754at2"/>
<dbReference type="STRING" id="84022.CACET_c15370"/>
<reference evidence="1 2" key="1">
    <citation type="submission" date="2014-10" db="EMBL/GenBank/DDBJ databases">
        <title>Genome sequence of Clostridium aceticum DSM 1496.</title>
        <authorList>
            <person name="Poehlein A."/>
            <person name="Schiel-Bengelsdorf B."/>
            <person name="Gottschalk G."/>
            <person name="Duerre P."/>
            <person name="Daniel R."/>
        </authorList>
    </citation>
    <scope>NUCLEOTIDE SEQUENCE [LARGE SCALE GENOMIC DNA]</scope>
    <source>
        <strain evidence="1 2">DSM 1496</strain>
    </source>
</reference>
<protein>
    <submittedName>
        <fullName evidence="1">Uncharacterized protein</fullName>
    </submittedName>
</protein>
<dbReference type="RefSeq" id="WP_158386013.1">
    <property type="nucleotide sequence ID" value="NZ_CP009687.1"/>
</dbReference>
<sequence length="55" mass="6376">MPCEEIKDILFKQLELLAEINIRLTAPKTSEEKYEPELITKNVLAMVEIAKLFNL</sequence>
<dbReference type="EMBL" id="CP009687">
    <property type="protein sequence ID" value="AKL94986.1"/>
    <property type="molecule type" value="Genomic_DNA"/>
</dbReference>
<dbReference type="PATRIC" id="fig|84022.6.peg.1527"/>
<gene>
    <name evidence="1" type="ORF">CACET_c15370</name>
</gene>
<dbReference type="Proteomes" id="UP000035704">
    <property type="component" value="Chromosome"/>
</dbReference>
<evidence type="ECO:0000313" key="1">
    <source>
        <dbReference type="EMBL" id="AKL94986.1"/>
    </source>
</evidence>